<organism evidence="6 7">
    <name type="scientific">Chitinophaga defluvii</name>
    <dbReference type="NCBI Taxonomy" id="3163343"/>
    <lineage>
        <taxon>Bacteria</taxon>
        <taxon>Pseudomonadati</taxon>
        <taxon>Bacteroidota</taxon>
        <taxon>Chitinophagia</taxon>
        <taxon>Chitinophagales</taxon>
        <taxon>Chitinophagaceae</taxon>
        <taxon>Chitinophaga</taxon>
    </lineage>
</organism>
<comment type="caution">
    <text evidence="6">The sequence shown here is derived from an EMBL/GenBank/DDBJ whole genome shotgun (WGS) entry which is preliminary data.</text>
</comment>
<dbReference type="InterPro" id="IPR041700">
    <property type="entry name" value="OMP_b-brl_3"/>
</dbReference>
<feature type="domain" description="Outer membrane protein beta-barrel" evidence="5">
    <location>
        <begin position="444"/>
        <end position="721"/>
    </location>
</feature>
<dbReference type="InterPro" id="IPR036942">
    <property type="entry name" value="Beta-barrel_TonB_sf"/>
</dbReference>
<dbReference type="Pfam" id="PF14905">
    <property type="entry name" value="OMP_b-brl_3"/>
    <property type="match status" value="1"/>
</dbReference>
<keyword evidence="2" id="KW-0472">Membrane</keyword>
<evidence type="ECO:0000256" key="1">
    <source>
        <dbReference type="ARBA" id="ARBA00004442"/>
    </source>
</evidence>
<reference evidence="6 7" key="1">
    <citation type="submission" date="2024-06" db="EMBL/GenBank/DDBJ databases">
        <title>Chitinophaga defluvii sp. nov., isolated from municipal sewage.</title>
        <authorList>
            <person name="Zhang L."/>
        </authorList>
    </citation>
    <scope>NUCLEOTIDE SEQUENCE [LARGE SCALE GENOMIC DNA]</scope>
    <source>
        <strain evidence="6 7">H8</strain>
    </source>
</reference>
<name>A0ABV2TDE7_9BACT</name>
<accession>A0ABV2TDE7</accession>
<evidence type="ECO:0000313" key="7">
    <source>
        <dbReference type="Proteomes" id="UP001549749"/>
    </source>
</evidence>
<keyword evidence="3" id="KW-0998">Cell outer membrane</keyword>
<dbReference type="EMBL" id="JBEXAC010000002">
    <property type="protein sequence ID" value="MET7000687.1"/>
    <property type="molecule type" value="Genomic_DNA"/>
</dbReference>
<evidence type="ECO:0000256" key="4">
    <source>
        <dbReference type="SAM" id="SignalP"/>
    </source>
</evidence>
<dbReference type="SUPFAM" id="SSF49464">
    <property type="entry name" value="Carboxypeptidase regulatory domain-like"/>
    <property type="match status" value="1"/>
</dbReference>
<feature type="signal peptide" evidence="4">
    <location>
        <begin position="1"/>
        <end position="19"/>
    </location>
</feature>
<evidence type="ECO:0000313" key="6">
    <source>
        <dbReference type="EMBL" id="MET7000687.1"/>
    </source>
</evidence>
<proteinExistence type="predicted"/>
<dbReference type="SUPFAM" id="SSF56935">
    <property type="entry name" value="Porins"/>
    <property type="match status" value="1"/>
</dbReference>
<dbReference type="Gene3D" id="2.40.170.20">
    <property type="entry name" value="TonB-dependent receptor, beta-barrel domain"/>
    <property type="match status" value="1"/>
</dbReference>
<evidence type="ECO:0000256" key="3">
    <source>
        <dbReference type="ARBA" id="ARBA00023237"/>
    </source>
</evidence>
<evidence type="ECO:0000256" key="2">
    <source>
        <dbReference type="ARBA" id="ARBA00023136"/>
    </source>
</evidence>
<dbReference type="Proteomes" id="UP001549749">
    <property type="component" value="Unassembled WGS sequence"/>
</dbReference>
<dbReference type="PROSITE" id="PS51257">
    <property type="entry name" value="PROKAR_LIPOPROTEIN"/>
    <property type="match status" value="1"/>
</dbReference>
<keyword evidence="4" id="KW-0732">Signal</keyword>
<keyword evidence="7" id="KW-1185">Reference proteome</keyword>
<dbReference type="InterPro" id="IPR008969">
    <property type="entry name" value="CarboxyPept-like_regulatory"/>
</dbReference>
<evidence type="ECO:0000259" key="5">
    <source>
        <dbReference type="Pfam" id="PF14905"/>
    </source>
</evidence>
<dbReference type="RefSeq" id="WP_354663240.1">
    <property type="nucleotide sequence ID" value="NZ_JBEXAC010000002.1"/>
</dbReference>
<gene>
    <name evidence="6" type="ORF">ABR189_25105</name>
</gene>
<comment type="subcellular location">
    <subcellularLocation>
        <location evidence="1">Cell outer membrane</location>
    </subcellularLocation>
</comment>
<sequence length="889" mass="100930">MRFVLFSALLWGVACPAFSQISGIVVDWKTRKPVIHAQLYLDDGVYRTREEVTDSLGQFVFTWPASTAYELTLKHIGYEDKKIFFKVPQSYKIHLDTIYMFPVPTLLQKVGLANKTIDLPPVIVKAFKPTISLRGDTLEFNAANFHTTENASILNLFQKLPGLSMDVDGNFYFQGVPIHELYIDGRPVFQNANDEIVDFKMISRLLPASIVDKVQVTSKKQMTGIRPPDPVKIINITTKAKIRKRINGEVGAGYATQNGYKVAATASRFADHSQLMATSTFDNVSSMTPPSSTDESMDMNTRFPGTTRDGKVALSAGFDAGKKAKFNFTYTRMEREGDLQEQQLRQNFLPDSSYFYKALSRKKNYIRTGMLGSNFKYNFNEKNTLSFRADFFQTQSDISSGNQYYTFPGNKPDTLSFGNFSNQDHRDNQRLFLNTEYNHQFISGGELRLNINYDFDHTNSRQHNYSMNFIPGAPLQDTINQMIRPVSSNYNLAFGVQLFKPVGKQFYFQLAYNYYSSHIGNNQLTCNFNQPTGKYELVDTSLTYRFHNRSLQQTFNASLNYHLGKFSASMGATYGLNSFESSGTFSTFNISQQYHFLSPVLNMSWTFTPMSNLRADLSTSPLMPINDYLLPVISLQNPLLVQLGNPAVKPGYSRRFSLDYFFSDTTGTTFSVGSFANFEYNSVSTSVYTESVGRQISKPINVDGTRSLSPTLSFGKRFSKIGLTLNYRAFADLRRTLSLTEGLKNINHSFFLNHDLTLSWNYKKWLELSAAAQLNLRGNKYSLQNNAFYNFTNNRIFLKAAVFLPAGLEVGTAGMYTRNSGVPGSMTLVNGWISKLLSKEKKWLIKWYGFDLLNQSKTQMAVATPNFVDRTQSNSQQQYFMCSLTRYFK</sequence>
<feature type="chain" id="PRO_5047143857" evidence="4">
    <location>
        <begin position="20"/>
        <end position="889"/>
    </location>
</feature>
<protein>
    <submittedName>
        <fullName evidence="6">Outer membrane beta-barrel protein</fullName>
    </submittedName>
</protein>
<dbReference type="Gene3D" id="2.60.40.1120">
    <property type="entry name" value="Carboxypeptidase-like, regulatory domain"/>
    <property type="match status" value="1"/>
</dbReference>